<dbReference type="PROSITE" id="PS51857">
    <property type="entry name" value="CSD_2"/>
    <property type="match status" value="1"/>
</dbReference>
<dbReference type="InterPro" id="IPR011129">
    <property type="entry name" value="CSD"/>
</dbReference>
<feature type="domain" description="CSD" evidence="7">
    <location>
        <begin position="4"/>
        <end position="69"/>
    </location>
</feature>
<dbReference type="AlphaFoldDB" id="A0A174F881"/>
<evidence type="ECO:0000256" key="1">
    <source>
        <dbReference type="ARBA" id="ARBA00004496"/>
    </source>
</evidence>
<dbReference type="Proteomes" id="UP000284220">
    <property type="component" value="Unassembled WGS sequence"/>
</dbReference>
<dbReference type="InterPro" id="IPR012156">
    <property type="entry name" value="Cold_shock_CspA"/>
</dbReference>
<evidence type="ECO:0000313" key="15">
    <source>
        <dbReference type="EMBL" id="RHE76199.1"/>
    </source>
</evidence>
<protein>
    <submittedName>
        <fullName evidence="8">Cold shock protein CspC</fullName>
    </submittedName>
    <submittedName>
        <fullName evidence="9">Cold-shock protein</fullName>
    </submittedName>
</protein>
<organism evidence="8 19">
    <name type="scientific">Blautia obeum</name>
    <dbReference type="NCBI Taxonomy" id="40520"/>
    <lineage>
        <taxon>Bacteria</taxon>
        <taxon>Bacillati</taxon>
        <taxon>Bacillota</taxon>
        <taxon>Clostridia</taxon>
        <taxon>Lachnospirales</taxon>
        <taxon>Lachnospiraceae</taxon>
        <taxon>Blautia</taxon>
    </lineage>
</organism>
<evidence type="ECO:0000313" key="27">
    <source>
        <dbReference type="Proteomes" id="UP000284267"/>
    </source>
</evidence>
<evidence type="ECO:0000256" key="3">
    <source>
        <dbReference type="ARBA" id="ARBA00023015"/>
    </source>
</evidence>
<dbReference type="Proteomes" id="UP000284267">
    <property type="component" value="Unassembled WGS sequence"/>
</dbReference>
<dbReference type="InterPro" id="IPR002059">
    <property type="entry name" value="CSP_DNA-bd"/>
</dbReference>
<dbReference type="EMBL" id="QRJH01000001">
    <property type="protein sequence ID" value="RHH21450.1"/>
    <property type="molecule type" value="Genomic_DNA"/>
</dbReference>
<dbReference type="Proteomes" id="UP000284644">
    <property type="component" value="Unassembled WGS sequence"/>
</dbReference>
<dbReference type="Pfam" id="PF00313">
    <property type="entry name" value="CSD"/>
    <property type="match status" value="1"/>
</dbReference>
<evidence type="ECO:0000313" key="9">
    <source>
        <dbReference type="EMBL" id="RGN07620.1"/>
    </source>
</evidence>
<dbReference type="Gene3D" id="2.40.50.140">
    <property type="entry name" value="Nucleic acid-binding proteins"/>
    <property type="match status" value="1"/>
</dbReference>
<dbReference type="Proteomes" id="UP000095409">
    <property type="component" value="Unassembled WGS sequence"/>
</dbReference>
<dbReference type="PRINTS" id="PR00050">
    <property type="entry name" value="COLDSHOCK"/>
</dbReference>
<gene>
    <name evidence="8" type="primary">cspC</name>
    <name evidence="18" type="ORF">DW040_17180</name>
    <name evidence="17" type="ORF">DW222_03240</name>
    <name evidence="16" type="ORF">DW272_03990</name>
    <name evidence="15" type="ORF">DW723_05940</name>
    <name evidence="14" type="ORF">DW767_18480</name>
    <name evidence="13" type="ORF">DW859_02810</name>
    <name evidence="12" type="ORF">DWX77_12305</name>
    <name evidence="11" type="ORF">DWY46_02695</name>
    <name evidence="10" type="ORF">DXB38_14100</name>
    <name evidence="9" type="ORF">DXB81_03650</name>
    <name evidence="8" type="ORF">ERS852394_02220</name>
</gene>
<evidence type="ECO:0000313" key="29">
    <source>
        <dbReference type="Proteomes" id="UP000285839"/>
    </source>
</evidence>
<evidence type="ECO:0000313" key="14">
    <source>
        <dbReference type="EMBL" id="RHE08342.1"/>
    </source>
</evidence>
<evidence type="ECO:0000313" key="12">
    <source>
        <dbReference type="EMBL" id="RGS71177.1"/>
    </source>
</evidence>
<keyword evidence="2" id="KW-0963">Cytoplasm</keyword>
<dbReference type="SUPFAM" id="SSF50249">
    <property type="entry name" value="Nucleic acid-binding proteins"/>
    <property type="match status" value="1"/>
</dbReference>
<dbReference type="Proteomes" id="UP000283928">
    <property type="component" value="Unassembled WGS sequence"/>
</dbReference>
<dbReference type="Proteomes" id="UP000261222">
    <property type="component" value="Unassembled WGS sequence"/>
</dbReference>
<dbReference type="EMBL" id="QSKO01000006">
    <property type="protein sequence ID" value="RHE76199.1"/>
    <property type="molecule type" value="Genomic_DNA"/>
</dbReference>
<evidence type="ECO:0000313" key="20">
    <source>
        <dbReference type="Proteomes" id="UP000261105"/>
    </source>
</evidence>
<dbReference type="PANTHER" id="PTHR46565:SF5">
    <property type="entry name" value="COLD SHOCK PROTEIN 2-LIKE"/>
    <property type="match status" value="1"/>
</dbReference>
<dbReference type="EMBL" id="QSHL01000001">
    <property type="protein sequence ID" value="RHC10358.1"/>
    <property type="molecule type" value="Genomic_DNA"/>
</dbReference>
<dbReference type="PANTHER" id="PTHR46565">
    <property type="entry name" value="COLD SHOCK DOMAIN PROTEIN 2"/>
    <property type="match status" value="1"/>
</dbReference>
<dbReference type="Proteomes" id="UP000265808">
    <property type="component" value="Unassembled WGS sequence"/>
</dbReference>
<dbReference type="EMBL" id="QRHZ01000001">
    <property type="protein sequence ID" value="RHG20366.1"/>
    <property type="molecule type" value="Genomic_DNA"/>
</dbReference>
<sequence>MSETLQGTVKWFSAQKGYGFITGEDGIDYFAHFSEIQMDGYRKLSGGQPVLFEAGTDANGRSLAKNISPADPNAE</sequence>
<evidence type="ECO:0000313" key="19">
    <source>
        <dbReference type="Proteomes" id="UP000095409"/>
    </source>
</evidence>
<keyword evidence="6" id="KW-0804">Transcription</keyword>
<dbReference type="EMBL" id="QROE01000013">
    <property type="protein sequence ID" value="RHK92062.1"/>
    <property type="molecule type" value="Genomic_DNA"/>
</dbReference>
<dbReference type="Proteomes" id="UP000285839">
    <property type="component" value="Unassembled WGS sequence"/>
</dbReference>
<evidence type="ECO:0000313" key="11">
    <source>
        <dbReference type="EMBL" id="RGR50321.1"/>
    </source>
</evidence>
<evidence type="ECO:0000313" key="8">
    <source>
        <dbReference type="EMBL" id="CUO44889.1"/>
    </source>
</evidence>
<dbReference type="Proteomes" id="UP000261105">
    <property type="component" value="Unassembled WGS sequence"/>
</dbReference>
<evidence type="ECO:0000313" key="23">
    <source>
        <dbReference type="Proteomes" id="UP000283928"/>
    </source>
</evidence>
<evidence type="ECO:0000256" key="5">
    <source>
        <dbReference type="ARBA" id="ARBA00023159"/>
    </source>
</evidence>
<dbReference type="EMBL" id="QSUZ01000025">
    <property type="protein sequence ID" value="RGN85256.1"/>
    <property type="molecule type" value="Genomic_DNA"/>
</dbReference>
<evidence type="ECO:0000256" key="2">
    <source>
        <dbReference type="ARBA" id="ARBA00022490"/>
    </source>
</evidence>
<dbReference type="SMART" id="SM00357">
    <property type="entry name" value="CSP"/>
    <property type="match status" value="1"/>
</dbReference>
<dbReference type="InterPro" id="IPR012340">
    <property type="entry name" value="NA-bd_OB-fold"/>
</dbReference>
<dbReference type="PIRSF" id="PIRSF002599">
    <property type="entry name" value="Cold_shock_A"/>
    <property type="match status" value="1"/>
</dbReference>
<evidence type="ECO:0000313" key="25">
    <source>
        <dbReference type="Proteomes" id="UP000284220"/>
    </source>
</evidence>
<dbReference type="GO" id="GO:0005737">
    <property type="term" value="C:cytoplasm"/>
    <property type="evidence" value="ECO:0007669"/>
    <property type="project" value="UniProtKB-SubCell"/>
</dbReference>
<dbReference type="EMBL" id="QSUB01000001">
    <property type="protein sequence ID" value="RGN07620.1"/>
    <property type="molecule type" value="Genomic_DNA"/>
</dbReference>
<dbReference type="GO" id="GO:0003677">
    <property type="term" value="F:DNA binding"/>
    <property type="evidence" value="ECO:0007669"/>
    <property type="project" value="UniProtKB-KW"/>
</dbReference>
<accession>A0A174F881</accession>
<evidence type="ECO:0000313" key="16">
    <source>
        <dbReference type="EMBL" id="RHG20366.1"/>
    </source>
</evidence>
<evidence type="ECO:0000313" key="26">
    <source>
        <dbReference type="Proteomes" id="UP000284242"/>
    </source>
</evidence>
<dbReference type="GeneID" id="79804013"/>
<reference evidence="20 21" key="2">
    <citation type="submission" date="2018-08" db="EMBL/GenBank/DDBJ databases">
        <title>A genome reference for cultivated species of the human gut microbiota.</title>
        <authorList>
            <person name="Zou Y."/>
            <person name="Xue W."/>
            <person name="Luo G."/>
        </authorList>
    </citation>
    <scope>NUCLEOTIDE SEQUENCE [LARGE SCALE GENOMIC DNA]</scope>
    <source>
        <strain evidence="12 26">AF21-24</strain>
        <strain evidence="11 29">AF25-21</strain>
        <strain evidence="18 27">AF39-4</strain>
        <strain evidence="17 24">AM18-2AC</strain>
        <strain evidence="16 25">AM22-9LB</strain>
        <strain evidence="15 23">AM27-32LB</strain>
        <strain evidence="14 28">AM29-25AC</strain>
        <strain evidence="13 22">AM37-4AC</strain>
        <strain evidence="10 20">OM03-6</strain>
        <strain evidence="9 21">OM06-11AA</strain>
    </source>
</reference>
<proteinExistence type="predicted"/>
<evidence type="ECO:0000256" key="6">
    <source>
        <dbReference type="ARBA" id="ARBA00023163"/>
    </source>
</evidence>
<keyword evidence="3" id="KW-0805">Transcription regulation</keyword>
<dbReference type="Proteomes" id="UP000284024">
    <property type="component" value="Unassembled WGS sequence"/>
</dbReference>
<evidence type="ECO:0000313" key="10">
    <source>
        <dbReference type="EMBL" id="RGN85256.1"/>
    </source>
</evidence>
<dbReference type="RefSeq" id="WP_005423033.1">
    <property type="nucleotide sequence ID" value="NZ_CABJDZ010000013.1"/>
</dbReference>
<evidence type="ECO:0000313" key="21">
    <source>
        <dbReference type="Proteomes" id="UP000261222"/>
    </source>
</evidence>
<dbReference type="EMBL" id="QSJW01000019">
    <property type="protein sequence ID" value="RHE08342.1"/>
    <property type="molecule type" value="Genomic_DNA"/>
</dbReference>
<dbReference type="Proteomes" id="UP000284242">
    <property type="component" value="Unassembled WGS sequence"/>
</dbReference>
<evidence type="ECO:0000313" key="18">
    <source>
        <dbReference type="EMBL" id="RHK92062.1"/>
    </source>
</evidence>
<dbReference type="EMBL" id="QRUH01000002">
    <property type="protein sequence ID" value="RGR50321.1"/>
    <property type="molecule type" value="Genomic_DNA"/>
</dbReference>
<evidence type="ECO:0000256" key="4">
    <source>
        <dbReference type="ARBA" id="ARBA00023125"/>
    </source>
</evidence>
<name>A0A174F881_9FIRM</name>
<dbReference type="EMBL" id="CYZD01000011">
    <property type="protein sequence ID" value="CUO44889.1"/>
    <property type="molecule type" value="Genomic_DNA"/>
</dbReference>
<evidence type="ECO:0000313" key="13">
    <source>
        <dbReference type="EMBL" id="RHC10358.1"/>
    </source>
</evidence>
<comment type="subcellular location">
    <subcellularLocation>
        <location evidence="1">Cytoplasm</location>
    </subcellularLocation>
</comment>
<dbReference type="EMBL" id="QRVV01000042">
    <property type="protein sequence ID" value="RGS71177.1"/>
    <property type="molecule type" value="Genomic_DNA"/>
</dbReference>
<evidence type="ECO:0000313" key="28">
    <source>
        <dbReference type="Proteomes" id="UP000284644"/>
    </source>
</evidence>
<keyword evidence="5" id="KW-0010">Activator</keyword>
<reference evidence="8 19" key="1">
    <citation type="submission" date="2015-09" db="EMBL/GenBank/DDBJ databases">
        <authorList>
            <consortium name="Pathogen Informatics"/>
        </authorList>
    </citation>
    <scope>NUCLEOTIDE SEQUENCE [LARGE SCALE GENOMIC DNA]</scope>
    <source>
        <strain evidence="8 19">2789STDY5608837</strain>
    </source>
</reference>
<keyword evidence="4" id="KW-0238">DNA-binding</keyword>
<evidence type="ECO:0000313" key="22">
    <source>
        <dbReference type="Proteomes" id="UP000265808"/>
    </source>
</evidence>
<dbReference type="CDD" id="cd04458">
    <property type="entry name" value="CSP_CDS"/>
    <property type="match status" value="1"/>
</dbReference>
<evidence type="ECO:0000313" key="17">
    <source>
        <dbReference type="EMBL" id="RHH21450.1"/>
    </source>
</evidence>
<evidence type="ECO:0000259" key="7">
    <source>
        <dbReference type="PROSITE" id="PS51857"/>
    </source>
</evidence>
<evidence type="ECO:0000313" key="24">
    <source>
        <dbReference type="Proteomes" id="UP000284024"/>
    </source>
</evidence>